<dbReference type="PANTHER" id="PTHR46268">
    <property type="entry name" value="STRESS RESPONSE PROTEIN NHAX"/>
    <property type="match status" value="1"/>
</dbReference>
<gene>
    <name evidence="3" type="ORF">CUN60_06440</name>
</gene>
<evidence type="ECO:0000313" key="4">
    <source>
        <dbReference type="Proteomes" id="UP000236655"/>
    </source>
</evidence>
<proteinExistence type="inferred from homology"/>
<dbReference type="InterPro" id="IPR014729">
    <property type="entry name" value="Rossmann-like_a/b/a_fold"/>
</dbReference>
<dbReference type="KEGG" id="nba:CUN60_06440"/>
<dbReference type="RefSeq" id="WP_102951244.1">
    <property type="nucleotide sequence ID" value="NZ_CP024847.1"/>
</dbReference>
<feature type="domain" description="UspA" evidence="2">
    <location>
        <begin position="1"/>
        <end position="143"/>
    </location>
</feature>
<organism evidence="3 4">
    <name type="scientific">Aquella oligotrophica</name>
    <dbReference type="NCBI Taxonomy" id="2067065"/>
    <lineage>
        <taxon>Bacteria</taxon>
        <taxon>Pseudomonadati</taxon>
        <taxon>Pseudomonadota</taxon>
        <taxon>Betaproteobacteria</taxon>
        <taxon>Neisseriales</taxon>
        <taxon>Neisseriaceae</taxon>
        <taxon>Aquella</taxon>
    </lineage>
</organism>
<dbReference type="Proteomes" id="UP000236655">
    <property type="component" value="Chromosome"/>
</dbReference>
<dbReference type="InterPro" id="IPR006016">
    <property type="entry name" value="UspA"/>
</dbReference>
<dbReference type="PANTHER" id="PTHR46268:SF6">
    <property type="entry name" value="UNIVERSAL STRESS PROTEIN UP12"/>
    <property type="match status" value="1"/>
</dbReference>
<evidence type="ECO:0000313" key="3">
    <source>
        <dbReference type="EMBL" id="AUR51948.1"/>
    </source>
</evidence>
<accession>A0A2I7N667</accession>
<keyword evidence="4" id="KW-1185">Reference proteome</keyword>
<dbReference type="PRINTS" id="PR01438">
    <property type="entry name" value="UNVRSLSTRESS"/>
</dbReference>
<dbReference type="Gene3D" id="3.40.50.620">
    <property type="entry name" value="HUPs"/>
    <property type="match status" value="1"/>
</dbReference>
<dbReference type="Pfam" id="PF00582">
    <property type="entry name" value="Usp"/>
    <property type="match status" value="1"/>
</dbReference>
<sequence length="149" mass="16252">MFRKVYVPIDNSDISDKVLTEAIDLVKATGAELRISHVVNLEQITFGIEMVGVAELKDALLNIGKTLIDQVKAKISQSGVNADVKLIENYGSDIATLISEDAREFGADLFILGSHHLGSFSHFITGGIAEELAHDTQIPILLITKHKQK</sequence>
<dbReference type="AlphaFoldDB" id="A0A2I7N667"/>
<dbReference type="InterPro" id="IPR006015">
    <property type="entry name" value="Universal_stress_UspA"/>
</dbReference>
<reference evidence="4" key="1">
    <citation type="submission" date="2017-11" db="EMBL/GenBank/DDBJ databases">
        <authorList>
            <person name="Chan K.G."/>
            <person name="Lee L.S."/>
        </authorList>
    </citation>
    <scope>NUCLEOTIDE SEQUENCE [LARGE SCALE GENOMIC DNA]</scope>
    <source>
        <strain evidence="4">DSM 100970</strain>
    </source>
</reference>
<dbReference type="OrthoDB" id="8547832at2"/>
<evidence type="ECO:0000259" key="2">
    <source>
        <dbReference type="Pfam" id="PF00582"/>
    </source>
</evidence>
<dbReference type="CDD" id="cd00293">
    <property type="entry name" value="USP-like"/>
    <property type="match status" value="1"/>
</dbReference>
<name>A0A2I7N667_9NEIS</name>
<dbReference type="SUPFAM" id="SSF52402">
    <property type="entry name" value="Adenine nucleotide alpha hydrolases-like"/>
    <property type="match status" value="1"/>
</dbReference>
<protein>
    <recommendedName>
        <fullName evidence="2">UspA domain-containing protein</fullName>
    </recommendedName>
</protein>
<evidence type="ECO:0000256" key="1">
    <source>
        <dbReference type="ARBA" id="ARBA00008791"/>
    </source>
</evidence>
<comment type="similarity">
    <text evidence="1">Belongs to the universal stress protein A family.</text>
</comment>
<dbReference type="EMBL" id="CP024847">
    <property type="protein sequence ID" value="AUR51948.1"/>
    <property type="molecule type" value="Genomic_DNA"/>
</dbReference>